<dbReference type="GO" id="GO:0016491">
    <property type="term" value="F:oxidoreductase activity"/>
    <property type="evidence" value="ECO:0007669"/>
    <property type="project" value="UniProtKB-KW"/>
</dbReference>
<feature type="domain" description="NADP-dependent oxidoreductase" evidence="1">
    <location>
        <begin position="21"/>
        <end position="220"/>
    </location>
</feature>
<dbReference type="CDD" id="cd19095">
    <property type="entry name" value="AKR_PA4992-like"/>
    <property type="match status" value="1"/>
</dbReference>
<name>A0A380MWH4_9GAMM</name>
<organism evidence="2 3">
    <name type="scientific">Suttonella indologenes</name>
    <dbReference type="NCBI Taxonomy" id="13276"/>
    <lineage>
        <taxon>Bacteria</taxon>
        <taxon>Pseudomonadati</taxon>
        <taxon>Pseudomonadota</taxon>
        <taxon>Gammaproteobacteria</taxon>
        <taxon>Cardiobacteriales</taxon>
        <taxon>Cardiobacteriaceae</taxon>
        <taxon>Suttonella</taxon>
    </lineage>
</organism>
<dbReference type="EMBL" id="UHIA01000004">
    <property type="protein sequence ID" value="SUO96061.1"/>
    <property type="molecule type" value="Genomic_DNA"/>
</dbReference>
<accession>A0A380MWH4</accession>
<dbReference type="RefSeq" id="WP_115218120.1">
    <property type="nucleotide sequence ID" value="NZ_UHIA01000004.1"/>
</dbReference>
<dbReference type="EC" id="1.1.1.-" evidence="2"/>
<dbReference type="Proteomes" id="UP000254575">
    <property type="component" value="Unassembled WGS sequence"/>
</dbReference>
<evidence type="ECO:0000259" key="1">
    <source>
        <dbReference type="Pfam" id="PF00248"/>
    </source>
</evidence>
<dbReference type="InterPro" id="IPR020471">
    <property type="entry name" value="AKR"/>
</dbReference>
<keyword evidence="2" id="KW-0560">Oxidoreductase</keyword>
<evidence type="ECO:0000313" key="3">
    <source>
        <dbReference type="Proteomes" id="UP000254575"/>
    </source>
</evidence>
<dbReference type="PANTHER" id="PTHR43312:SF1">
    <property type="entry name" value="NADP-DEPENDENT OXIDOREDUCTASE DOMAIN-CONTAINING PROTEIN"/>
    <property type="match status" value="1"/>
</dbReference>
<evidence type="ECO:0000313" key="2">
    <source>
        <dbReference type="EMBL" id="SUO96061.1"/>
    </source>
</evidence>
<dbReference type="InterPro" id="IPR053135">
    <property type="entry name" value="AKR2_Oxidoreductase"/>
</dbReference>
<keyword evidence="3" id="KW-1185">Reference proteome</keyword>
<dbReference type="InterPro" id="IPR023210">
    <property type="entry name" value="NADP_OxRdtase_dom"/>
</dbReference>
<dbReference type="PANTHER" id="PTHR43312">
    <property type="entry name" value="D-THREO-ALDOSE 1-DEHYDROGENASE"/>
    <property type="match status" value="1"/>
</dbReference>
<protein>
    <submittedName>
        <fullName evidence="2">Putative oxidoreductase</fullName>
        <ecNumber evidence="2">1.1.1.-</ecNumber>
    </submittedName>
</protein>
<dbReference type="SUPFAM" id="SSF51430">
    <property type="entry name" value="NAD(P)-linked oxidoreductase"/>
    <property type="match status" value="1"/>
</dbReference>
<dbReference type="AlphaFoldDB" id="A0A380MWH4"/>
<dbReference type="PRINTS" id="PR00069">
    <property type="entry name" value="ALDKETRDTASE"/>
</dbReference>
<proteinExistence type="predicted"/>
<sequence>MNTALLPTRPLGNSGIRLSALGLGTVKIGRNQGVKYPQSFDLPDDKAVQELLALAQSLGINWLDTAPAYGSSENRLGALIRRNEWYIASKVGENFHNNQSSFDFSAAAVKQSIDNSLRRLRSEHIDLINIHSDGNDLAILHQSDCLAALEQAKQAGKIRAIGISCKTDAGAQAWLPYVDALMLELNPEHREMTNVITQADAQNVSILIKKGFGSGHLLAQYSLQNLADFLFQHPITALISGTINPDHLRANCAAVSRASHAASL</sequence>
<dbReference type="Pfam" id="PF00248">
    <property type="entry name" value="Aldo_ket_red"/>
    <property type="match status" value="1"/>
</dbReference>
<dbReference type="Gene3D" id="3.20.20.100">
    <property type="entry name" value="NADP-dependent oxidoreductase domain"/>
    <property type="match status" value="1"/>
</dbReference>
<dbReference type="OrthoDB" id="9773828at2"/>
<gene>
    <name evidence="2" type="primary">iolS</name>
    <name evidence="2" type="ORF">NCTC10717_00837</name>
</gene>
<reference evidence="2 3" key="1">
    <citation type="submission" date="2018-06" db="EMBL/GenBank/DDBJ databases">
        <authorList>
            <consortium name="Pathogen Informatics"/>
            <person name="Doyle S."/>
        </authorList>
    </citation>
    <scope>NUCLEOTIDE SEQUENCE [LARGE SCALE GENOMIC DNA]</scope>
    <source>
        <strain evidence="2 3">NCTC10717</strain>
    </source>
</reference>
<dbReference type="InterPro" id="IPR036812">
    <property type="entry name" value="NAD(P)_OxRdtase_dom_sf"/>
</dbReference>